<evidence type="ECO:0008006" key="2">
    <source>
        <dbReference type="Google" id="ProtNLM"/>
    </source>
</evidence>
<dbReference type="AlphaFoldDB" id="X1ED97"/>
<comment type="caution">
    <text evidence="1">The sequence shown here is derived from an EMBL/GenBank/DDBJ whole genome shotgun (WGS) entry which is preliminary data.</text>
</comment>
<protein>
    <recommendedName>
        <fullName evidence="2">Nucleotide pyrophosphohydrolase</fullName>
    </recommendedName>
</protein>
<dbReference type="PANTHER" id="PTHR46523:SF1">
    <property type="entry name" value="DCTP PYROPHOSPHATASE 1"/>
    <property type="match status" value="1"/>
</dbReference>
<dbReference type="InterPro" id="IPR052555">
    <property type="entry name" value="dCTP_Pyrophosphatase"/>
</dbReference>
<organism evidence="1">
    <name type="scientific">marine sediment metagenome</name>
    <dbReference type="NCBI Taxonomy" id="412755"/>
    <lineage>
        <taxon>unclassified sequences</taxon>
        <taxon>metagenomes</taxon>
        <taxon>ecological metagenomes</taxon>
    </lineage>
</organism>
<dbReference type="SUPFAM" id="SSF101386">
    <property type="entry name" value="all-alpha NTP pyrophosphatases"/>
    <property type="match status" value="1"/>
</dbReference>
<name>X1ED97_9ZZZZ</name>
<accession>X1ED97</accession>
<dbReference type="PANTHER" id="PTHR46523">
    <property type="entry name" value="DCTP PYROPHOSPHATASE 1"/>
    <property type="match status" value="1"/>
</dbReference>
<reference evidence="1" key="1">
    <citation type="journal article" date="2014" name="Front. Microbiol.">
        <title>High frequency of phylogenetically diverse reductive dehalogenase-homologous genes in deep subseafloor sedimentary metagenomes.</title>
        <authorList>
            <person name="Kawai M."/>
            <person name="Futagami T."/>
            <person name="Toyoda A."/>
            <person name="Takaki Y."/>
            <person name="Nishi S."/>
            <person name="Hori S."/>
            <person name="Arai W."/>
            <person name="Tsubouchi T."/>
            <person name="Morono Y."/>
            <person name="Uchiyama I."/>
            <person name="Ito T."/>
            <person name="Fujiyama A."/>
            <person name="Inagaki F."/>
            <person name="Takami H."/>
        </authorList>
    </citation>
    <scope>NUCLEOTIDE SEQUENCE</scope>
    <source>
        <strain evidence="1">Expedition CK06-06</strain>
    </source>
</reference>
<gene>
    <name evidence="1" type="ORF">S01H4_59165</name>
</gene>
<evidence type="ECO:0000313" key="1">
    <source>
        <dbReference type="EMBL" id="GAH06638.1"/>
    </source>
</evidence>
<feature type="non-terminal residue" evidence="1">
    <location>
        <position position="51"/>
    </location>
</feature>
<dbReference type="EMBL" id="BART01034660">
    <property type="protein sequence ID" value="GAH06638.1"/>
    <property type="molecule type" value="Genomic_DNA"/>
</dbReference>
<proteinExistence type="predicted"/>
<sequence length="51" mass="6169">MDNKTTIEELKEIIRQFCELRDWDQYHNAKELTIGIVTEASELLQHFRFKS</sequence>
<dbReference type="Gene3D" id="1.10.287.1080">
    <property type="entry name" value="MazG-like"/>
    <property type="match status" value="1"/>
</dbReference>